<dbReference type="AlphaFoldDB" id="A0A7J9N310"/>
<dbReference type="Proteomes" id="UP000593576">
    <property type="component" value="Unassembled WGS sequence"/>
</dbReference>
<evidence type="ECO:0000313" key="2">
    <source>
        <dbReference type="Proteomes" id="UP000593576"/>
    </source>
</evidence>
<proteinExistence type="predicted"/>
<dbReference type="EMBL" id="JABFAF010268590">
    <property type="protein sequence ID" value="MBA0877554.1"/>
    <property type="molecule type" value="Genomic_DNA"/>
</dbReference>
<comment type="caution">
    <text evidence="1">The sequence shown here is derived from an EMBL/GenBank/DDBJ whole genome shotgun (WGS) entry which is preliminary data.</text>
</comment>
<protein>
    <submittedName>
        <fullName evidence="1">Uncharacterized protein</fullName>
    </submittedName>
</protein>
<sequence length="32" mass="3886">MPLWINTFMVCLALLMTLQQKCKNWFVQHLFS</sequence>
<organism evidence="1 2">
    <name type="scientific">Gossypium schwendimanii</name>
    <name type="common">Cotton</name>
    <dbReference type="NCBI Taxonomy" id="34291"/>
    <lineage>
        <taxon>Eukaryota</taxon>
        <taxon>Viridiplantae</taxon>
        <taxon>Streptophyta</taxon>
        <taxon>Embryophyta</taxon>
        <taxon>Tracheophyta</taxon>
        <taxon>Spermatophyta</taxon>
        <taxon>Magnoliopsida</taxon>
        <taxon>eudicotyledons</taxon>
        <taxon>Gunneridae</taxon>
        <taxon>Pentapetalae</taxon>
        <taxon>rosids</taxon>
        <taxon>malvids</taxon>
        <taxon>Malvales</taxon>
        <taxon>Malvaceae</taxon>
        <taxon>Malvoideae</taxon>
        <taxon>Gossypium</taxon>
    </lineage>
</organism>
<evidence type="ECO:0000313" key="1">
    <source>
        <dbReference type="EMBL" id="MBA0877554.1"/>
    </source>
</evidence>
<name>A0A7J9N310_GOSSC</name>
<keyword evidence="2" id="KW-1185">Reference proteome</keyword>
<gene>
    <name evidence="1" type="ORF">Goshw_012356</name>
</gene>
<accession>A0A7J9N310</accession>
<reference evidence="1 2" key="1">
    <citation type="journal article" date="2019" name="Genome Biol. Evol.">
        <title>Insights into the evolution of the New World diploid cottons (Gossypium, subgenus Houzingenia) based on genome sequencing.</title>
        <authorList>
            <person name="Grover C.E."/>
            <person name="Arick M.A. 2nd"/>
            <person name="Thrash A."/>
            <person name="Conover J.L."/>
            <person name="Sanders W.S."/>
            <person name="Peterson D.G."/>
            <person name="Frelichowski J.E."/>
            <person name="Scheffler J.A."/>
            <person name="Scheffler B.E."/>
            <person name="Wendel J.F."/>
        </authorList>
    </citation>
    <scope>NUCLEOTIDE SEQUENCE [LARGE SCALE GENOMIC DNA]</scope>
    <source>
        <strain evidence="1">1</strain>
        <tissue evidence="1">Leaf</tissue>
    </source>
</reference>